<evidence type="ECO:0000256" key="5">
    <source>
        <dbReference type="ARBA" id="ARBA00023136"/>
    </source>
</evidence>
<evidence type="ECO:0000256" key="2">
    <source>
        <dbReference type="ARBA" id="ARBA00022475"/>
    </source>
</evidence>
<dbReference type="PhylomeDB" id="T1JL71"/>
<keyword evidence="5 6" id="KW-0472">Membrane</keyword>
<evidence type="ECO:0000256" key="1">
    <source>
        <dbReference type="ARBA" id="ARBA00004651"/>
    </source>
</evidence>
<sequence length="394" mass="46729">MMVLMHVIPRNIEENSQLRDEYTRKFNRLWSRLFGLYGLQLHYGDEGNPFPKWKKFVIVLLPRLLTVLFTLRYIILIIRWPKYDMLVSYFPSTLFNTVSIVNAVLLLRRETKFSALYKILLEVAIKSSENIKRMQRQIYIVLFILAIFNVSLLIDMMTYIRLTDNYIARNFFLYTEFNFHLLRIFIFFEYIFYFIYTQIFFDITIFYFSYMCKLLSLAFKDLNEEMERSFVSTSALTNAKLNKFRRQYRYLSHLAEQISENFSPLVLFWLVALIVIFCKRIRSLKTFSDISISLYCVFDASRVSFLLIDIFNNSSELLSQIRKMKGKVSEIMIFDEDETEGHQMRISMNCLLFSQTLNADTVGISVSGLFLLSTVSFLTMASTVMTYVVLVYQS</sequence>
<accession>T1JL71</accession>
<dbReference type="AlphaFoldDB" id="T1JL71"/>
<keyword evidence="4 6" id="KW-1133">Transmembrane helix</keyword>
<name>T1JL71_STRMM</name>
<feature type="transmembrane region" description="Helical" evidence="6">
    <location>
        <begin position="138"/>
        <end position="159"/>
    </location>
</feature>
<feature type="transmembrane region" description="Helical" evidence="6">
    <location>
        <begin position="171"/>
        <end position="192"/>
    </location>
</feature>
<proteinExistence type="predicted"/>
<evidence type="ECO:0000313" key="8">
    <source>
        <dbReference type="Proteomes" id="UP000014500"/>
    </source>
</evidence>
<keyword evidence="3 6" id="KW-0812">Transmembrane</keyword>
<dbReference type="InterPro" id="IPR013604">
    <property type="entry name" value="7TM_chemorcpt"/>
</dbReference>
<feature type="transmembrane region" description="Helical" evidence="6">
    <location>
        <begin position="369"/>
        <end position="392"/>
    </location>
</feature>
<evidence type="ECO:0000256" key="3">
    <source>
        <dbReference type="ARBA" id="ARBA00022692"/>
    </source>
</evidence>
<dbReference type="EMBL" id="AFFK01020405">
    <property type="status" value="NOT_ANNOTATED_CDS"/>
    <property type="molecule type" value="Genomic_DNA"/>
</dbReference>
<dbReference type="GO" id="GO:0050909">
    <property type="term" value="P:sensory perception of taste"/>
    <property type="evidence" value="ECO:0007669"/>
    <property type="project" value="InterPro"/>
</dbReference>
<dbReference type="HOGENOM" id="CLU_055904_0_0_1"/>
<dbReference type="Proteomes" id="UP000014500">
    <property type="component" value="Unassembled WGS sequence"/>
</dbReference>
<dbReference type="Pfam" id="PF08395">
    <property type="entry name" value="7tm_7"/>
    <property type="match status" value="1"/>
</dbReference>
<reference evidence="8" key="1">
    <citation type="submission" date="2011-05" db="EMBL/GenBank/DDBJ databases">
        <authorList>
            <person name="Richards S.R."/>
            <person name="Qu J."/>
            <person name="Jiang H."/>
            <person name="Jhangiani S.N."/>
            <person name="Agravi P."/>
            <person name="Goodspeed R."/>
            <person name="Gross S."/>
            <person name="Mandapat C."/>
            <person name="Jackson L."/>
            <person name="Mathew T."/>
            <person name="Pu L."/>
            <person name="Thornton R."/>
            <person name="Saada N."/>
            <person name="Wilczek-Boney K.B."/>
            <person name="Lee S."/>
            <person name="Kovar C."/>
            <person name="Wu Y."/>
            <person name="Scherer S.E."/>
            <person name="Worley K.C."/>
            <person name="Muzny D.M."/>
            <person name="Gibbs R."/>
        </authorList>
    </citation>
    <scope>NUCLEOTIDE SEQUENCE</scope>
    <source>
        <strain evidence="8">Brora</strain>
    </source>
</reference>
<evidence type="ECO:0000256" key="6">
    <source>
        <dbReference type="SAM" id="Phobius"/>
    </source>
</evidence>
<dbReference type="GO" id="GO:0005886">
    <property type="term" value="C:plasma membrane"/>
    <property type="evidence" value="ECO:0007669"/>
    <property type="project" value="UniProtKB-SubCell"/>
</dbReference>
<feature type="transmembrane region" description="Helical" evidence="6">
    <location>
        <begin position="86"/>
        <end position="107"/>
    </location>
</feature>
<organism evidence="7 8">
    <name type="scientific">Strigamia maritima</name>
    <name type="common">European centipede</name>
    <name type="synonym">Geophilus maritimus</name>
    <dbReference type="NCBI Taxonomy" id="126957"/>
    <lineage>
        <taxon>Eukaryota</taxon>
        <taxon>Metazoa</taxon>
        <taxon>Ecdysozoa</taxon>
        <taxon>Arthropoda</taxon>
        <taxon>Myriapoda</taxon>
        <taxon>Chilopoda</taxon>
        <taxon>Pleurostigmophora</taxon>
        <taxon>Geophilomorpha</taxon>
        <taxon>Linotaeniidae</taxon>
        <taxon>Strigamia</taxon>
    </lineage>
</organism>
<evidence type="ECO:0008006" key="9">
    <source>
        <dbReference type="Google" id="ProtNLM"/>
    </source>
</evidence>
<dbReference type="EnsemblMetazoa" id="SMAR014601-RA">
    <property type="protein sequence ID" value="SMAR014601-PA"/>
    <property type="gene ID" value="SMAR014601"/>
</dbReference>
<evidence type="ECO:0000313" key="7">
    <source>
        <dbReference type="EnsemblMetazoa" id="SMAR014601-PA"/>
    </source>
</evidence>
<feature type="transmembrane region" description="Helical" evidence="6">
    <location>
        <begin position="261"/>
        <end position="278"/>
    </location>
</feature>
<keyword evidence="2" id="KW-1003">Cell membrane</keyword>
<comment type="subcellular location">
    <subcellularLocation>
        <location evidence="1">Cell membrane</location>
        <topology evidence="1">Multi-pass membrane protein</topology>
    </subcellularLocation>
</comment>
<dbReference type="OMA" id="DITIFYF"/>
<keyword evidence="8" id="KW-1185">Reference proteome</keyword>
<feature type="transmembrane region" description="Helical" evidence="6">
    <location>
        <begin position="56"/>
        <end position="80"/>
    </location>
</feature>
<reference evidence="7" key="2">
    <citation type="submission" date="2015-02" db="UniProtKB">
        <authorList>
            <consortium name="EnsemblMetazoa"/>
        </authorList>
    </citation>
    <scope>IDENTIFICATION</scope>
</reference>
<protein>
    <recommendedName>
        <fullName evidence="9">Gustatory receptor</fullName>
    </recommendedName>
</protein>
<evidence type="ECO:0000256" key="4">
    <source>
        <dbReference type="ARBA" id="ARBA00022989"/>
    </source>
</evidence>